<dbReference type="EMBL" id="JANPWB010000011">
    <property type="protein sequence ID" value="KAJ1128124.1"/>
    <property type="molecule type" value="Genomic_DNA"/>
</dbReference>
<evidence type="ECO:0000313" key="2">
    <source>
        <dbReference type="EMBL" id="KAJ1128124.1"/>
    </source>
</evidence>
<dbReference type="Proteomes" id="UP001066276">
    <property type="component" value="Chromosome 7"/>
</dbReference>
<gene>
    <name evidence="2" type="ORF">NDU88_006503</name>
</gene>
<evidence type="ECO:0000313" key="3">
    <source>
        <dbReference type="Proteomes" id="UP001066276"/>
    </source>
</evidence>
<accession>A0AAV7PLL2</accession>
<comment type="caution">
    <text evidence="2">The sequence shown here is derived from an EMBL/GenBank/DDBJ whole genome shotgun (WGS) entry which is preliminary data.</text>
</comment>
<organism evidence="2 3">
    <name type="scientific">Pleurodeles waltl</name>
    <name type="common">Iberian ribbed newt</name>
    <dbReference type="NCBI Taxonomy" id="8319"/>
    <lineage>
        <taxon>Eukaryota</taxon>
        <taxon>Metazoa</taxon>
        <taxon>Chordata</taxon>
        <taxon>Craniata</taxon>
        <taxon>Vertebrata</taxon>
        <taxon>Euteleostomi</taxon>
        <taxon>Amphibia</taxon>
        <taxon>Batrachia</taxon>
        <taxon>Caudata</taxon>
        <taxon>Salamandroidea</taxon>
        <taxon>Salamandridae</taxon>
        <taxon>Pleurodelinae</taxon>
        <taxon>Pleurodeles</taxon>
    </lineage>
</organism>
<evidence type="ECO:0000256" key="1">
    <source>
        <dbReference type="SAM" id="MobiDB-lite"/>
    </source>
</evidence>
<keyword evidence="3" id="KW-1185">Reference proteome</keyword>
<proteinExistence type="predicted"/>
<sequence length="142" mass="15853">MHDALGHVAKKAADMAMSSSMCVVDRVLSTAQLAETLLFETRCGRIHGRFFISWCTGKETIAVNDEERGNQETLIKTGVSAVSDKERGEKSAVGDKERREKSPASDKERRGKATVIKRRENAAFSDKQMKKKPPVRGMGWLW</sequence>
<reference evidence="2" key="1">
    <citation type="journal article" date="2022" name="bioRxiv">
        <title>Sequencing and chromosome-scale assembly of the giantPleurodeles waltlgenome.</title>
        <authorList>
            <person name="Brown T."/>
            <person name="Elewa A."/>
            <person name="Iarovenko S."/>
            <person name="Subramanian E."/>
            <person name="Araus A.J."/>
            <person name="Petzold A."/>
            <person name="Susuki M."/>
            <person name="Suzuki K.-i.T."/>
            <person name="Hayashi T."/>
            <person name="Toyoda A."/>
            <person name="Oliveira C."/>
            <person name="Osipova E."/>
            <person name="Leigh N.D."/>
            <person name="Simon A."/>
            <person name="Yun M.H."/>
        </authorList>
    </citation>
    <scope>NUCLEOTIDE SEQUENCE</scope>
    <source>
        <strain evidence="2">20211129_DDA</strain>
        <tissue evidence="2">Liver</tissue>
    </source>
</reference>
<protein>
    <submittedName>
        <fullName evidence="2">Uncharacterized protein</fullName>
    </submittedName>
</protein>
<feature type="region of interest" description="Disordered" evidence="1">
    <location>
        <begin position="74"/>
        <end position="142"/>
    </location>
</feature>
<feature type="compositionally biased region" description="Basic and acidic residues" evidence="1">
    <location>
        <begin position="83"/>
        <end position="121"/>
    </location>
</feature>
<name>A0AAV7PLL2_PLEWA</name>
<dbReference type="AlphaFoldDB" id="A0AAV7PLL2"/>